<name>A0A368XF07_9BURK</name>
<dbReference type="AlphaFoldDB" id="A0A368XF07"/>
<feature type="domain" description="N-acetyltransferase" evidence="3">
    <location>
        <begin position="7"/>
        <end position="168"/>
    </location>
</feature>
<dbReference type="InterPro" id="IPR050832">
    <property type="entry name" value="Bact_Acetyltransf"/>
</dbReference>
<organism evidence="4 5">
    <name type="scientific">Pseudorhodoferax soli</name>
    <dbReference type="NCBI Taxonomy" id="545864"/>
    <lineage>
        <taxon>Bacteria</taxon>
        <taxon>Pseudomonadati</taxon>
        <taxon>Pseudomonadota</taxon>
        <taxon>Betaproteobacteria</taxon>
        <taxon>Burkholderiales</taxon>
        <taxon>Comamonadaceae</taxon>
    </lineage>
</organism>
<evidence type="ECO:0000313" key="4">
    <source>
        <dbReference type="EMBL" id="RCW65608.1"/>
    </source>
</evidence>
<comment type="caution">
    <text evidence="4">The sequence shown here is derived from an EMBL/GenBank/DDBJ whole genome shotgun (WGS) entry which is preliminary data.</text>
</comment>
<dbReference type="RefSeq" id="WP_114471711.1">
    <property type="nucleotide sequence ID" value="NZ_QPJK01000012.1"/>
</dbReference>
<dbReference type="GO" id="GO:0016747">
    <property type="term" value="F:acyltransferase activity, transferring groups other than amino-acyl groups"/>
    <property type="evidence" value="ECO:0007669"/>
    <property type="project" value="InterPro"/>
</dbReference>
<evidence type="ECO:0000259" key="3">
    <source>
        <dbReference type="PROSITE" id="PS51186"/>
    </source>
</evidence>
<reference evidence="4 5" key="1">
    <citation type="submission" date="2018-07" db="EMBL/GenBank/DDBJ databases">
        <title>Genomic Encyclopedia of Type Strains, Phase IV (KMG-IV): sequencing the most valuable type-strain genomes for metagenomic binning, comparative biology and taxonomic classification.</title>
        <authorList>
            <person name="Goeker M."/>
        </authorList>
    </citation>
    <scope>NUCLEOTIDE SEQUENCE [LARGE SCALE GENOMIC DNA]</scope>
    <source>
        <strain evidence="4 5">DSM 21634</strain>
    </source>
</reference>
<dbReference type="Gene3D" id="3.40.630.30">
    <property type="match status" value="1"/>
</dbReference>
<dbReference type="Proteomes" id="UP000252884">
    <property type="component" value="Unassembled WGS sequence"/>
</dbReference>
<dbReference type="CDD" id="cd04301">
    <property type="entry name" value="NAT_SF"/>
    <property type="match status" value="1"/>
</dbReference>
<keyword evidence="5" id="KW-1185">Reference proteome</keyword>
<evidence type="ECO:0000313" key="5">
    <source>
        <dbReference type="Proteomes" id="UP000252884"/>
    </source>
</evidence>
<dbReference type="EMBL" id="QPJK01000012">
    <property type="protein sequence ID" value="RCW65608.1"/>
    <property type="molecule type" value="Genomic_DNA"/>
</dbReference>
<evidence type="ECO:0000256" key="1">
    <source>
        <dbReference type="ARBA" id="ARBA00022679"/>
    </source>
</evidence>
<dbReference type="InterPro" id="IPR016181">
    <property type="entry name" value="Acyl_CoA_acyltransferase"/>
</dbReference>
<keyword evidence="2" id="KW-0012">Acyltransferase</keyword>
<accession>A0A368XF07</accession>
<sequence>MSDTTLLRIEPLAERHFAGLHQALDQVAREKRFLAFTQAPPFDEARAFYRDIVSGNLCQCIAVLGGEVVGWCDVLPVRGEARAHVGTLGIGLVPKARQRGIGARLLEQAIAGAWARGMARIELAVRADNLNAEALYRRFGFVPEGRQRHAYCIDGTYHDSLAMALLRPGL</sequence>
<dbReference type="Pfam" id="PF00583">
    <property type="entry name" value="Acetyltransf_1"/>
    <property type="match status" value="1"/>
</dbReference>
<dbReference type="SUPFAM" id="SSF55729">
    <property type="entry name" value="Acyl-CoA N-acyltransferases (Nat)"/>
    <property type="match status" value="1"/>
</dbReference>
<protein>
    <submittedName>
        <fullName evidence="4">Putative acetyltransferase</fullName>
    </submittedName>
</protein>
<dbReference type="InterPro" id="IPR000182">
    <property type="entry name" value="GNAT_dom"/>
</dbReference>
<proteinExistence type="predicted"/>
<keyword evidence="1 4" id="KW-0808">Transferase</keyword>
<gene>
    <name evidence="4" type="ORF">DES41_11259</name>
</gene>
<dbReference type="OrthoDB" id="336415at2"/>
<evidence type="ECO:0000256" key="2">
    <source>
        <dbReference type="ARBA" id="ARBA00023315"/>
    </source>
</evidence>
<dbReference type="PANTHER" id="PTHR43877">
    <property type="entry name" value="AMINOALKYLPHOSPHONATE N-ACETYLTRANSFERASE-RELATED-RELATED"/>
    <property type="match status" value="1"/>
</dbReference>
<dbReference type="PROSITE" id="PS51186">
    <property type="entry name" value="GNAT"/>
    <property type="match status" value="1"/>
</dbReference>